<dbReference type="NCBIfam" id="TIGR00360">
    <property type="entry name" value="ComEC_N-term"/>
    <property type="match status" value="1"/>
</dbReference>
<feature type="domain" description="DUF4131" evidence="8">
    <location>
        <begin position="6"/>
        <end position="159"/>
    </location>
</feature>
<dbReference type="Pfam" id="PF03772">
    <property type="entry name" value="Competence"/>
    <property type="match status" value="1"/>
</dbReference>
<dbReference type="Pfam" id="PF13567">
    <property type="entry name" value="DUF4131"/>
    <property type="match status" value="1"/>
</dbReference>
<dbReference type="InterPro" id="IPR004477">
    <property type="entry name" value="ComEC_N"/>
</dbReference>
<comment type="subcellular location">
    <subcellularLocation>
        <location evidence="1">Cell membrane</location>
        <topology evidence="1">Multi-pass membrane protein</topology>
    </subcellularLocation>
</comment>
<feature type="transmembrane region" description="Helical" evidence="6">
    <location>
        <begin position="449"/>
        <end position="467"/>
    </location>
</feature>
<evidence type="ECO:0000313" key="10">
    <source>
        <dbReference type="Proteomes" id="UP000824108"/>
    </source>
</evidence>
<evidence type="ECO:0000313" key="9">
    <source>
        <dbReference type="EMBL" id="HIZ91998.1"/>
    </source>
</evidence>
<dbReference type="Proteomes" id="UP000824108">
    <property type="component" value="Unassembled WGS sequence"/>
</dbReference>
<keyword evidence="4 6" id="KW-1133">Transmembrane helix</keyword>
<feature type="transmembrane region" description="Helical" evidence="6">
    <location>
        <begin position="257"/>
        <end position="280"/>
    </location>
</feature>
<dbReference type="PANTHER" id="PTHR30619">
    <property type="entry name" value="DNA INTERNALIZATION/COMPETENCE PROTEIN COMEC/REC2"/>
    <property type="match status" value="1"/>
</dbReference>
<reference evidence="9" key="2">
    <citation type="submission" date="2021-04" db="EMBL/GenBank/DDBJ databases">
        <authorList>
            <person name="Gilroy R."/>
        </authorList>
    </citation>
    <scope>NUCLEOTIDE SEQUENCE</scope>
    <source>
        <strain evidence="9">CHK118-2852</strain>
    </source>
</reference>
<keyword evidence="2" id="KW-1003">Cell membrane</keyword>
<dbReference type="InterPro" id="IPR052159">
    <property type="entry name" value="Competence_DNA_uptake"/>
</dbReference>
<keyword evidence="3 6" id="KW-0812">Transmembrane</keyword>
<organism evidence="9 10">
    <name type="scientific">Candidatus Bacteroides merdavium</name>
    <dbReference type="NCBI Taxonomy" id="2838472"/>
    <lineage>
        <taxon>Bacteria</taxon>
        <taxon>Pseudomonadati</taxon>
        <taxon>Bacteroidota</taxon>
        <taxon>Bacteroidia</taxon>
        <taxon>Bacteroidales</taxon>
        <taxon>Bacteroidaceae</taxon>
        <taxon>Bacteroides</taxon>
    </lineage>
</organism>
<comment type="caution">
    <text evidence="9">The sequence shown here is derived from an EMBL/GenBank/DDBJ whole genome shotgun (WGS) entry which is preliminary data.</text>
</comment>
<feature type="transmembrane region" description="Helical" evidence="6">
    <location>
        <begin position="479"/>
        <end position="497"/>
    </location>
</feature>
<evidence type="ECO:0000256" key="5">
    <source>
        <dbReference type="ARBA" id="ARBA00023136"/>
    </source>
</evidence>
<evidence type="ECO:0000259" key="7">
    <source>
        <dbReference type="Pfam" id="PF03772"/>
    </source>
</evidence>
<dbReference type="InterPro" id="IPR025405">
    <property type="entry name" value="DUF4131"/>
</dbReference>
<dbReference type="GO" id="GO:0005886">
    <property type="term" value="C:plasma membrane"/>
    <property type="evidence" value="ECO:0007669"/>
    <property type="project" value="UniProtKB-SubCell"/>
</dbReference>
<feature type="transmembrane region" description="Helical" evidence="6">
    <location>
        <begin position="226"/>
        <end position="245"/>
    </location>
</feature>
<evidence type="ECO:0000256" key="4">
    <source>
        <dbReference type="ARBA" id="ARBA00022989"/>
    </source>
</evidence>
<feature type="transmembrane region" description="Helical" evidence="6">
    <location>
        <begin position="300"/>
        <end position="316"/>
    </location>
</feature>
<protein>
    <submittedName>
        <fullName evidence="9">ComEC family competence protein</fullName>
    </submittedName>
</protein>
<accession>A0A9D2GXR4</accession>
<dbReference type="EMBL" id="DXAV01000063">
    <property type="protein sequence ID" value="HIZ91998.1"/>
    <property type="molecule type" value="Genomic_DNA"/>
</dbReference>
<feature type="transmembrane region" description="Helical" evidence="6">
    <location>
        <begin position="360"/>
        <end position="379"/>
    </location>
</feature>
<feature type="transmembrane region" description="Helical" evidence="6">
    <location>
        <begin position="6"/>
        <end position="22"/>
    </location>
</feature>
<dbReference type="AlphaFoldDB" id="A0A9D2GXR4"/>
<feature type="transmembrane region" description="Helical" evidence="6">
    <location>
        <begin position="29"/>
        <end position="48"/>
    </location>
</feature>
<gene>
    <name evidence="9" type="ORF">H9807_07780</name>
</gene>
<reference evidence="9" key="1">
    <citation type="journal article" date="2021" name="PeerJ">
        <title>Extensive microbial diversity within the chicken gut microbiome revealed by metagenomics and culture.</title>
        <authorList>
            <person name="Gilroy R."/>
            <person name="Ravi A."/>
            <person name="Getino M."/>
            <person name="Pursley I."/>
            <person name="Horton D.L."/>
            <person name="Alikhan N.F."/>
            <person name="Baker D."/>
            <person name="Gharbi K."/>
            <person name="Hall N."/>
            <person name="Watson M."/>
            <person name="Adriaenssens E.M."/>
            <person name="Foster-Nyarko E."/>
            <person name="Jarju S."/>
            <person name="Secka A."/>
            <person name="Antonio M."/>
            <person name="Oren A."/>
            <person name="Chaudhuri R.R."/>
            <person name="La Ragione R."/>
            <person name="Hildebrand F."/>
            <person name="Pallen M.J."/>
        </authorList>
    </citation>
    <scope>NUCLEOTIDE SEQUENCE</scope>
    <source>
        <strain evidence="9">CHK118-2852</strain>
    </source>
</reference>
<proteinExistence type="predicted"/>
<evidence type="ECO:0000259" key="8">
    <source>
        <dbReference type="Pfam" id="PF13567"/>
    </source>
</evidence>
<sequence>MMVWTGILAVSCICLFVSYLINWKYLFGLLLFILLVTTGFGLAAKHLADTSLPASQHASIYQITINQTPEQKERSILCPATIIRMQQADSTLGTPHPCPQVLLYLQPDSAAASLKRGDQLWIQAHILPPANKGLPHEFDYARFLQRRGISGTAFVPTGRWQKVGHDSLRTFRQKAADQQEKIVNLYRRLGFQGDELAVLSALTVGDKDELSEDIIETYSITGASHVLALSGLHIGFLYALFWLLMAPLWKRWRLLKLPLLTFIVLLLWGFAFLTGLSPSVVRSVCMFSILTLSHLQHEKAVSVNTLAATAFFMLLVHPMWLFDVGFQLSFVAVASILMFYPKLNRLYSGDHWIIRKVWGLMSVSIAAQIGTAPLVIFYFSRFSTHFLFTNLWVIPMVSLVLYASVFLLLLSPFTALQAAVAPYVGKLIEMQNHVLQQIEQWPYASFDRLSLDVCEVLLIYLILLFIYRYQKLRISANAYALVSMILIFCAYHTITLISRTPHKSIAFYNVQDCPSVHCLTNGPRSWLVCADSLPRPQWLCQSLSSHWNRMGLDVPKILTGHHDGPSLNLHDNILTYGGKRICLLNDNRWRGKSATHPLPIDYLYISRGYHGGITELTSLFHIRTVILDGSLSPYFHKKITADCLKLGIRYHLLEREGHIQVLL</sequence>
<name>A0A9D2GXR4_9BACE</name>
<evidence type="ECO:0000256" key="1">
    <source>
        <dbReference type="ARBA" id="ARBA00004651"/>
    </source>
</evidence>
<dbReference type="PANTHER" id="PTHR30619:SF1">
    <property type="entry name" value="RECOMBINATION PROTEIN 2"/>
    <property type="match status" value="1"/>
</dbReference>
<evidence type="ECO:0000256" key="6">
    <source>
        <dbReference type="SAM" id="Phobius"/>
    </source>
</evidence>
<evidence type="ECO:0000256" key="3">
    <source>
        <dbReference type="ARBA" id="ARBA00022692"/>
    </source>
</evidence>
<keyword evidence="5 6" id="KW-0472">Membrane</keyword>
<feature type="transmembrane region" description="Helical" evidence="6">
    <location>
        <begin position="391"/>
        <end position="410"/>
    </location>
</feature>
<evidence type="ECO:0000256" key="2">
    <source>
        <dbReference type="ARBA" id="ARBA00022475"/>
    </source>
</evidence>
<feature type="domain" description="ComEC/Rec2-related protein" evidence="7">
    <location>
        <begin position="202"/>
        <end position="469"/>
    </location>
</feature>